<keyword evidence="1" id="KW-0732">Signal</keyword>
<organism evidence="2 3">
    <name type="scientific">Sphingomonas canadensis</name>
    <dbReference type="NCBI Taxonomy" id="1219257"/>
    <lineage>
        <taxon>Bacteria</taxon>
        <taxon>Pseudomonadati</taxon>
        <taxon>Pseudomonadota</taxon>
        <taxon>Alphaproteobacteria</taxon>
        <taxon>Sphingomonadales</taxon>
        <taxon>Sphingomonadaceae</taxon>
        <taxon>Sphingomonas</taxon>
    </lineage>
</organism>
<evidence type="ECO:0000313" key="2">
    <source>
        <dbReference type="EMBL" id="MFD0946819.1"/>
    </source>
</evidence>
<dbReference type="RefSeq" id="WP_264944071.1">
    <property type="nucleotide sequence ID" value="NZ_JAPDRA010000004.1"/>
</dbReference>
<dbReference type="NCBIfam" id="TIGR04433">
    <property type="entry name" value="UrcA_uranyl"/>
    <property type="match status" value="1"/>
</dbReference>
<feature type="chain" id="PRO_5045300006" evidence="1">
    <location>
        <begin position="23"/>
        <end position="173"/>
    </location>
</feature>
<protein>
    <submittedName>
        <fullName evidence="2">UrcA family protein</fullName>
    </submittedName>
</protein>
<dbReference type="Proteomes" id="UP001596977">
    <property type="component" value="Unassembled WGS sequence"/>
</dbReference>
<evidence type="ECO:0000313" key="3">
    <source>
        <dbReference type="Proteomes" id="UP001596977"/>
    </source>
</evidence>
<gene>
    <name evidence="2" type="ORF">ACFQ1E_10760</name>
</gene>
<name>A0ABW3H694_9SPHN</name>
<sequence length="173" mass="18542">MIRPILFALAALTAAPASPAMAAGGQGETRSLAVPVADLDLSTAAGRRELERRVERAVSRICGPDRRCRDEAWASAWDQANAAIARDEWMRRLAAEREAQLRACGRWAGPYGCPPPGQAPVWQSPVWQGPAYPPPPAVTVIVIGPGYYPPAPMPPPGYYPPLPIPQPGYGPGW</sequence>
<proteinExistence type="predicted"/>
<accession>A0ABW3H694</accession>
<feature type="signal peptide" evidence="1">
    <location>
        <begin position="1"/>
        <end position="22"/>
    </location>
</feature>
<dbReference type="InterPro" id="IPR030972">
    <property type="entry name" value="UrcA_uranyl"/>
</dbReference>
<comment type="caution">
    <text evidence="2">The sequence shown here is derived from an EMBL/GenBank/DDBJ whole genome shotgun (WGS) entry which is preliminary data.</text>
</comment>
<keyword evidence="3" id="KW-1185">Reference proteome</keyword>
<reference evidence="3" key="1">
    <citation type="journal article" date="2019" name="Int. J. Syst. Evol. Microbiol.">
        <title>The Global Catalogue of Microorganisms (GCM) 10K type strain sequencing project: providing services to taxonomists for standard genome sequencing and annotation.</title>
        <authorList>
            <consortium name="The Broad Institute Genomics Platform"/>
            <consortium name="The Broad Institute Genome Sequencing Center for Infectious Disease"/>
            <person name="Wu L."/>
            <person name="Ma J."/>
        </authorList>
    </citation>
    <scope>NUCLEOTIDE SEQUENCE [LARGE SCALE GENOMIC DNA]</scope>
    <source>
        <strain evidence="3">CCUG 62982</strain>
    </source>
</reference>
<dbReference type="EMBL" id="JBHTJG010000004">
    <property type="protein sequence ID" value="MFD0946819.1"/>
    <property type="molecule type" value="Genomic_DNA"/>
</dbReference>
<evidence type="ECO:0000256" key="1">
    <source>
        <dbReference type="SAM" id="SignalP"/>
    </source>
</evidence>